<evidence type="ECO:0000313" key="3">
    <source>
        <dbReference type="EMBL" id="VDK60473.1"/>
    </source>
</evidence>
<protein>
    <recommendedName>
        <fullName evidence="5">Coiled-coil domain-containing protein 167</fullName>
    </recommendedName>
</protein>
<name>A0A3P6RVZ8_CYLGO</name>
<keyword evidence="2" id="KW-0812">Transmembrane</keyword>
<keyword evidence="2" id="KW-0472">Membrane</keyword>
<accession>A0A3P6RVZ8</accession>
<feature type="coiled-coil region" evidence="1">
    <location>
        <begin position="20"/>
        <end position="54"/>
    </location>
</feature>
<evidence type="ECO:0000313" key="4">
    <source>
        <dbReference type="Proteomes" id="UP000271889"/>
    </source>
</evidence>
<keyword evidence="1" id="KW-0175">Coiled coil</keyword>
<reference evidence="3 4" key="1">
    <citation type="submission" date="2018-11" db="EMBL/GenBank/DDBJ databases">
        <authorList>
            <consortium name="Pathogen Informatics"/>
        </authorList>
    </citation>
    <scope>NUCLEOTIDE SEQUENCE [LARGE SCALE GENOMIC DNA]</scope>
</reference>
<dbReference type="Proteomes" id="UP000271889">
    <property type="component" value="Unassembled WGS sequence"/>
</dbReference>
<keyword evidence="2" id="KW-1133">Transmembrane helix</keyword>
<gene>
    <name evidence="3" type="ORF">CGOC_LOCUS5020</name>
</gene>
<dbReference type="OrthoDB" id="1104827at2759"/>
<proteinExistence type="predicted"/>
<keyword evidence="4" id="KW-1185">Reference proteome</keyword>
<sequence>MTDVEEAFTSTIDMEDILTRLHTQCDYERLESEMERMKEELDQERMRALELDNRIADLSDGRNSMIILSFGLFLAFFSIAFFLAGPKSSRFLSKEKDFETVSYSERQELFWGIPRILKLTI</sequence>
<feature type="transmembrane region" description="Helical" evidence="2">
    <location>
        <begin position="65"/>
        <end position="84"/>
    </location>
</feature>
<dbReference type="EMBL" id="UYRV01014723">
    <property type="protein sequence ID" value="VDK60473.1"/>
    <property type="molecule type" value="Genomic_DNA"/>
</dbReference>
<evidence type="ECO:0000256" key="1">
    <source>
        <dbReference type="SAM" id="Coils"/>
    </source>
</evidence>
<organism evidence="3 4">
    <name type="scientific">Cylicostephanus goldi</name>
    <name type="common">Nematode worm</name>
    <dbReference type="NCBI Taxonomy" id="71465"/>
    <lineage>
        <taxon>Eukaryota</taxon>
        <taxon>Metazoa</taxon>
        <taxon>Ecdysozoa</taxon>
        <taxon>Nematoda</taxon>
        <taxon>Chromadorea</taxon>
        <taxon>Rhabditida</taxon>
        <taxon>Rhabditina</taxon>
        <taxon>Rhabditomorpha</taxon>
        <taxon>Strongyloidea</taxon>
        <taxon>Strongylidae</taxon>
        <taxon>Cylicostephanus</taxon>
    </lineage>
</organism>
<dbReference type="AlphaFoldDB" id="A0A3P6RVZ8"/>
<evidence type="ECO:0008006" key="5">
    <source>
        <dbReference type="Google" id="ProtNLM"/>
    </source>
</evidence>
<evidence type="ECO:0000256" key="2">
    <source>
        <dbReference type="SAM" id="Phobius"/>
    </source>
</evidence>